<evidence type="ECO:0000313" key="16">
    <source>
        <dbReference type="EMBL" id="RDL39673.1"/>
    </source>
</evidence>
<keyword evidence="7 14" id="KW-0276">Fatty acid metabolism</keyword>
<dbReference type="RefSeq" id="XP_031872329.1">
    <property type="nucleotide sequence ID" value="XM_032012636.1"/>
</dbReference>
<evidence type="ECO:0000256" key="10">
    <source>
        <dbReference type="ARBA" id="ARBA00023136"/>
    </source>
</evidence>
<gene>
    <name evidence="16" type="ORF">BP5553_04013</name>
</gene>
<evidence type="ECO:0000256" key="3">
    <source>
        <dbReference type="ARBA" id="ARBA00007811"/>
    </source>
</evidence>
<reference evidence="16 17" key="1">
    <citation type="journal article" date="2018" name="IMA Fungus">
        <title>IMA Genome-F 9: Draft genome sequence of Annulohypoxylon stygium, Aspergillus mulundensis, Berkeleyomyces basicola (syn. Thielaviopsis basicola), Ceratocystis smalleyi, two Cercospora beticola strains, Coleophoma cylindrospora, Fusarium fracticaudum, Phialophora cf. hyalina, and Morchella septimelata.</title>
        <authorList>
            <person name="Wingfield B.D."/>
            <person name="Bills G.F."/>
            <person name="Dong Y."/>
            <person name="Huang W."/>
            <person name="Nel W.J."/>
            <person name="Swalarsk-Parry B.S."/>
            <person name="Vaghefi N."/>
            <person name="Wilken P.M."/>
            <person name="An Z."/>
            <person name="de Beer Z.W."/>
            <person name="De Vos L."/>
            <person name="Chen L."/>
            <person name="Duong T.A."/>
            <person name="Gao Y."/>
            <person name="Hammerbacher A."/>
            <person name="Kikkert J.R."/>
            <person name="Li Y."/>
            <person name="Li H."/>
            <person name="Li K."/>
            <person name="Li Q."/>
            <person name="Liu X."/>
            <person name="Ma X."/>
            <person name="Naidoo K."/>
            <person name="Pethybridge S.J."/>
            <person name="Sun J."/>
            <person name="Steenkamp E.T."/>
            <person name="van der Nest M.A."/>
            <person name="van Wyk S."/>
            <person name="Wingfield M.J."/>
            <person name="Xiong C."/>
            <person name="Yue Q."/>
            <person name="Zhang X."/>
        </authorList>
    </citation>
    <scope>NUCLEOTIDE SEQUENCE [LARGE SCALE GENOMIC DNA]</scope>
    <source>
        <strain evidence="16 17">BP 5553</strain>
    </source>
</reference>
<dbReference type="AlphaFoldDB" id="A0A370TVW2"/>
<keyword evidence="6 14" id="KW-0812">Transmembrane</keyword>
<dbReference type="EMBL" id="NPIC01000002">
    <property type="protein sequence ID" value="RDL39673.1"/>
    <property type="molecule type" value="Genomic_DNA"/>
</dbReference>
<dbReference type="EC" id="4.2.1.134" evidence="4 14"/>
<dbReference type="InterPro" id="IPR007482">
    <property type="entry name" value="Tyr_Pase-like_PTPLA"/>
</dbReference>
<keyword evidence="11 14" id="KW-0275">Fatty acid biosynthesis</keyword>
<feature type="region of interest" description="Disordered" evidence="15">
    <location>
        <begin position="247"/>
        <end position="367"/>
    </location>
</feature>
<keyword evidence="8 14" id="KW-1133">Transmembrane helix</keyword>
<comment type="subcellular location">
    <subcellularLocation>
        <location evidence="14">Endoplasmic reticulum membrane</location>
        <topology evidence="14">Multi-pass membrane protein</topology>
    </subcellularLocation>
    <subcellularLocation>
        <location evidence="1">Membrane</location>
        <topology evidence="1">Multi-pass membrane protein</topology>
    </subcellularLocation>
</comment>
<evidence type="ECO:0000256" key="13">
    <source>
        <dbReference type="ARBA" id="ARBA00036671"/>
    </source>
</evidence>
<evidence type="ECO:0000256" key="12">
    <source>
        <dbReference type="ARBA" id="ARBA00023239"/>
    </source>
</evidence>
<comment type="caution">
    <text evidence="14">Lacks conserved residue(s) required for the propagation of feature annotation.</text>
</comment>
<dbReference type="Proteomes" id="UP000254866">
    <property type="component" value="Unassembled WGS sequence"/>
</dbReference>
<dbReference type="GO" id="GO:0102158">
    <property type="term" value="F:very-long-chain (3R)-3-hydroxyacyl-CoA dehydratase activity"/>
    <property type="evidence" value="ECO:0007669"/>
    <property type="project" value="UniProtKB-EC"/>
</dbReference>
<evidence type="ECO:0000256" key="15">
    <source>
        <dbReference type="SAM" id="MobiDB-lite"/>
    </source>
</evidence>
<comment type="similarity">
    <text evidence="3 14">Belongs to the very long-chain fatty acids dehydratase HACD family.</text>
</comment>
<evidence type="ECO:0000256" key="2">
    <source>
        <dbReference type="ARBA" id="ARBA00005194"/>
    </source>
</evidence>
<dbReference type="GO" id="GO:0030497">
    <property type="term" value="P:fatty acid elongation"/>
    <property type="evidence" value="ECO:0007669"/>
    <property type="project" value="TreeGrafter"/>
</dbReference>
<name>A0A370TVW2_9HELO</name>
<dbReference type="PANTHER" id="PTHR11035:SF3">
    <property type="entry name" value="VERY-LONG-CHAIN (3R)-3-HYDROXYACYL-COA DEHYDRATASE"/>
    <property type="match status" value="1"/>
</dbReference>
<protein>
    <recommendedName>
        <fullName evidence="4 14">Very-long-chain (3R)-3-hydroxyacyl-CoA dehydratase</fullName>
        <ecNumber evidence="4 14">4.2.1.134</ecNumber>
    </recommendedName>
</protein>
<comment type="caution">
    <text evidence="16">The sequence shown here is derived from an EMBL/GenBank/DDBJ whole genome shotgun (WGS) entry which is preliminary data.</text>
</comment>
<feature type="region of interest" description="Disordered" evidence="15">
    <location>
        <begin position="381"/>
        <end position="424"/>
    </location>
</feature>
<accession>A0A370TVW2</accession>
<keyword evidence="10 14" id="KW-0472">Membrane</keyword>
<keyword evidence="17" id="KW-1185">Reference proteome</keyword>
<dbReference type="OrthoDB" id="46988at2759"/>
<keyword evidence="12 14" id="KW-0456">Lyase</keyword>
<evidence type="ECO:0000313" key="17">
    <source>
        <dbReference type="Proteomes" id="UP000254866"/>
    </source>
</evidence>
<evidence type="ECO:0000256" key="4">
    <source>
        <dbReference type="ARBA" id="ARBA00013122"/>
    </source>
</evidence>
<evidence type="ECO:0000256" key="5">
    <source>
        <dbReference type="ARBA" id="ARBA00022516"/>
    </source>
</evidence>
<dbReference type="UniPathway" id="UPA00094"/>
<keyword evidence="14" id="KW-0256">Endoplasmic reticulum</keyword>
<comment type="catalytic activity">
    <reaction evidence="13 14">
        <text>a very-long-chain (3R)-3-hydroxyacyl-CoA = a very-long-chain (2E)-enoyl-CoA + H2O</text>
        <dbReference type="Rhea" id="RHEA:45812"/>
        <dbReference type="ChEBI" id="CHEBI:15377"/>
        <dbReference type="ChEBI" id="CHEBI:83728"/>
        <dbReference type="ChEBI" id="CHEBI:85440"/>
        <dbReference type="EC" id="4.2.1.134"/>
    </reaction>
</comment>
<evidence type="ECO:0000256" key="9">
    <source>
        <dbReference type="ARBA" id="ARBA00023098"/>
    </source>
</evidence>
<dbReference type="GO" id="GO:0042761">
    <property type="term" value="P:very long-chain fatty acid biosynthetic process"/>
    <property type="evidence" value="ECO:0007669"/>
    <property type="project" value="TreeGrafter"/>
</dbReference>
<feature type="compositionally biased region" description="Polar residues" evidence="15">
    <location>
        <begin position="384"/>
        <end position="409"/>
    </location>
</feature>
<feature type="transmembrane region" description="Helical" evidence="14">
    <location>
        <begin position="430"/>
        <end position="452"/>
    </location>
</feature>
<comment type="pathway">
    <text evidence="2 14">Lipid metabolism; fatty acid biosynthesis.</text>
</comment>
<dbReference type="Pfam" id="PF04387">
    <property type="entry name" value="PTPLA"/>
    <property type="match status" value="1"/>
</dbReference>
<feature type="transmembrane region" description="Helical" evidence="14">
    <location>
        <begin position="559"/>
        <end position="580"/>
    </location>
</feature>
<dbReference type="GO" id="GO:0030148">
    <property type="term" value="P:sphingolipid biosynthetic process"/>
    <property type="evidence" value="ECO:0007669"/>
    <property type="project" value="TreeGrafter"/>
</dbReference>
<evidence type="ECO:0000256" key="6">
    <source>
        <dbReference type="ARBA" id="ARBA00022692"/>
    </source>
</evidence>
<feature type="compositionally biased region" description="Low complexity" evidence="15">
    <location>
        <begin position="247"/>
        <end position="319"/>
    </location>
</feature>
<evidence type="ECO:0000256" key="7">
    <source>
        <dbReference type="ARBA" id="ARBA00022832"/>
    </source>
</evidence>
<evidence type="ECO:0000256" key="11">
    <source>
        <dbReference type="ARBA" id="ARBA00023160"/>
    </source>
</evidence>
<dbReference type="GeneID" id="43596862"/>
<dbReference type="GO" id="GO:0005789">
    <property type="term" value="C:endoplasmic reticulum membrane"/>
    <property type="evidence" value="ECO:0007669"/>
    <property type="project" value="UniProtKB-SubCell"/>
</dbReference>
<proteinExistence type="inferred from homology"/>
<keyword evidence="5 14" id="KW-0444">Lipid biosynthesis</keyword>
<evidence type="ECO:0000256" key="14">
    <source>
        <dbReference type="RuleBase" id="RU363109"/>
    </source>
</evidence>
<dbReference type="STRING" id="2656787.A0A370TVW2"/>
<organism evidence="16 17">
    <name type="scientific">Venustampulla echinocandica</name>
    <dbReference type="NCBI Taxonomy" id="2656787"/>
    <lineage>
        <taxon>Eukaryota</taxon>
        <taxon>Fungi</taxon>
        <taxon>Dikarya</taxon>
        <taxon>Ascomycota</taxon>
        <taxon>Pezizomycotina</taxon>
        <taxon>Leotiomycetes</taxon>
        <taxon>Helotiales</taxon>
        <taxon>Pleuroascaceae</taxon>
        <taxon>Venustampulla</taxon>
    </lineage>
</organism>
<evidence type="ECO:0000256" key="8">
    <source>
        <dbReference type="ARBA" id="ARBA00022989"/>
    </source>
</evidence>
<sequence length="612" mass="64993">MRRGDWRRCTKAAGRPWKCTCASPNDLLFLISQLDLRLQFESLTLGEHGAIRGDEQSYKTTQQTRPKPSVLDHVAYSSFSSDPPTRAAFALHIFNSTEACKLATTALVAIGGSTLQRSRILRPRALGQGYPAPPVANIGAVRLITSLPGNYSQNATEISGDISCPSFGECGVSVRFPANTSDIITYSLQVDILSDFQNGCSTQCQSALTAVAKSVISACDGASTSSNILLGVVLTGGIIPALCPTVTTSPTTARSVTSATSRSTKASSSAAQSSSATSKAAVTTSATESSSSPSESSTSSSQSSIDVGGSSSSLITTTSPEGLVATSSSSSKAAEPTKKPNTKSDSGGGSPFDIQASTGHLDRGSTLPSATENILWLKRVAGTSHPSSTPDTETPQSSKMDAQDLQESASPQRKPSPKPLRSSSPKKQYLILYNFTSALLWLVVLGRVVLLVPLVGFGRTYKGVGQFAKWTQTMALLEVVHAATGLVRAPISTTGMQVASRILLTWGVVNSFPSLAKSAVYSCMLVAWSVTEVIRYSYFTITLSGYAPKFITWLRYNTFYVLYPMGISIDTVYLCSWIVYSVYAYDEAEKEGYERQAGAEGRIDRLENATDA</sequence>
<comment type="function">
    <text evidence="14">Catalyzes the third of the four reactions of the long-chain fatty acids elongation cycle. This endoplasmic reticulum-bound enzymatic process, allows the addition of two carbons to the chain of long- and very long-chain fatty acids/VLCFAs per cycle. This enzyme catalyzes the dehydration of the 3-hydroxyacyl-CoA intermediate into trans-2,3-enoyl-CoA, within each cycle of fatty acid elongation. Thereby, it participates to the production of VLCFAs of different chain lengths that are involved in multiple biological processes as precursors of membrane lipids and lipid mediators.</text>
</comment>
<evidence type="ECO:0000256" key="1">
    <source>
        <dbReference type="ARBA" id="ARBA00004141"/>
    </source>
</evidence>
<keyword evidence="9 14" id="KW-0443">Lipid metabolism</keyword>
<dbReference type="PANTHER" id="PTHR11035">
    <property type="entry name" value="VERY-LONG-CHAIN (3R)-3-HYDROXYACYL-COA DEHYDRATASE"/>
    <property type="match status" value="1"/>
</dbReference>